<dbReference type="EMBL" id="CACVBM020000444">
    <property type="protein sequence ID" value="CAA7019282.1"/>
    <property type="molecule type" value="Genomic_DNA"/>
</dbReference>
<dbReference type="OrthoDB" id="1712073at2759"/>
<reference evidence="2" key="1">
    <citation type="submission" date="2020-01" db="EMBL/GenBank/DDBJ databases">
        <authorList>
            <person name="Mishra B."/>
        </authorList>
    </citation>
    <scope>NUCLEOTIDE SEQUENCE [LARGE SCALE GENOMIC DNA]</scope>
</reference>
<evidence type="ECO:0000313" key="3">
    <source>
        <dbReference type="Proteomes" id="UP000467841"/>
    </source>
</evidence>
<comment type="caution">
    <text evidence="2">The sequence shown here is derived from an EMBL/GenBank/DDBJ whole genome shotgun (WGS) entry which is preliminary data.</text>
</comment>
<organism evidence="2 3">
    <name type="scientific">Microthlaspi erraticum</name>
    <dbReference type="NCBI Taxonomy" id="1685480"/>
    <lineage>
        <taxon>Eukaryota</taxon>
        <taxon>Viridiplantae</taxon>
        <taxon>Streptophyta</taxon>
        <taxon>Embryophyta</taxon>
        <taxon>Tracheophyta</taxon>
        <taxon>Spermatophyta</taxon>
        <taxon>Magnoliopsida</taxon>
        <taxon>eudicotyledons</taxon>
        <taxon>Gunneridae</taxon>
        <taxon>Pentapetalae</taxon>
        <taxon>rosids</taxon>
        <taxon>malvids</taxon>
        <taxon>Brassicales</taxon>
        <taxon>Brassicaceae</taxon>
        <taxon>Coluteocarpeae</taxon>
        <taxon>Microthlaspi</taxon>
    </lineage>
</organism>
<feature type="region of interest" description="Disordered" evidence="1">
    <location>
        <begin position="1"/>
        <end position="36"/>
    </location>
</feature>
<evidence type="ECO:0000256" key="1">
    <source>
        <dbReference type="SAM" id="MobiDB-lite"/>
    </source>
</evidence>
<dbReference type="Proteomes" id="UP000467841">
    <property type="component" value="Unassembled WGS sequence"/>
</dbReference>
<dbReference type="AlphaFoldDB" id="A0A6D2HV09"/>
<gene>
    <name evidence="2" type="ORF">MERR_LOCUS6517</name>
</gene>
<accession>A0A6D2HV09</accession>
<protein>
    <submittedName>
        <fullName evidence="2">Uncharacterized protein</fullName>
    </submittedName>
</protein>
<evidence type="ECO:0000313" key="2">
    <source>
        <dbReference type="EMBL" id="CAA7019282.1"/>
    </source>
</evidence>
<feature type="compositionally biased region" description="Basic and acidic residues" evidence="1">
    <location>
        <begin position="16"/>
        <end position="25"/>
    </location>
</feature>
<proteinExistence type="predicted"/>
<sequence length="115" mass="12639">MEESVPEAENLLFSREVAEKDKDKETQEDEEEEKVEANGGILNNLISNLMGATTTTVDGESGENIKKSECEDEDEDEKKRESSGAGILEKIISHFPEDAAPTTEEASILIHSVID</sequence>
<feature type="region of interest" description="Disordered" evidence="1">
    <location>
        <begin position="52"/>
        <end position="115"/>
    </location>
</feature>
<name>A0A6D2HV09_9BRAS</name>
<keyword evidence="3" id="KW-1185">Reference proteome</keyword>